<evidence type="ECO:0000313" key="3">
    <source>
        <dbReference type="WBParaSite" id="Gr19_v10_g10838.t1"/>
    </source>
</evidence>
<evidence type="ECO:0000256" key="1">
    <source>
        <dbReference type="SAM" id="MobiDB-lite"/>
    </source>
</evidence>
<feature type="compositionally biased region" description="Basic and acidic residues" evidence="1">
    <location>
        <begin position="66"/>
        <end position="75"/>
    </location>
</feature>
<organism evidence="2 3">
    <name type="scientific">Globodera rostochiensis</name>
    <name type="common">Golden nematode worm</name>
    <name type="synonym">Heterodera rostochiensis</name>
    <dbReference type="NCBI Taxonomy" id="31243"/>
    <lineage>
        <taxon>Eukaryota</taxon>
        <taxon>Metazoa</taxon>
        <taxon>Ecdysozoa</taxon>
        <taxon>Nematoda</taxon>
        <taxon>Chromadorea</taxon>
        <taxon>Rhabditida</taxon>
        <taxon>Tylenchina</taxon>
        <taxon>Tylenchomorpha</taxon>
        <taxon>Tylenchoidea</taxon>
        <taxon>Heteroderidae</taxon>
        <taxon>Heteroderinae</taxon>
        <taxon>Globodera</taxon>
    </lineage>
</organism>
<sequence>MDQSWKLEVGLQRVESNEEQFDGRWQDESALKGNVKVEHEPHYGAVKVEEKDKIKHEFEWWDEESGEFKEQLEDNVKEEDQDGQAPNTSDHKKIGDNSNKHLSDQNNSTDQDENVDEQQNEFNESPKLKRFHTQFGICRLNGRNLLITATTLDQLTQPYQYG</sequence>
<reference evidence="3" key="1">
    <citation type="submission" date="2022-11" db="UniProtKB">
        <authorList>
            <consortium name="WormBaseParasite"/>
        </authorList>
    </citation>
    <scope>IDENTIFICATION</scope>
</reference>
<feature type="compositionally biased region" description="Basic and acidic residues" evidence="1">
    <location>
        <begin position="89"/>
        <end position="103"/>
    </location>
</feature>
<protein>
    <submittedName>
        <fullName evidence="3">Uncharacterized protein</fullName>
    </submittedName>
</protein>
<dbReference type="Proteomes" id="UP000887572">
    <property type="component" value="Unplaced"/>
</dbReference>
<feature type="region of interest" description="Disordered" evidence="1">
    <location>
        <begin position="64"/>
        <end position="127"/>
    </location>
</feature>
<dbReference type="WBParaSite" id="Gr19_v10_g10838.t1">
    <property type="protein sequence ID" value="Gr19_v10_g10838.t1"/>
    <property type="gene ID" value="Gr19_v10_g10838"/>
</dbReference>
<accession>A0A914GU95</accession>
<dbReference type="AlphaFoldDB" id="A0A914GU95"/>
<name>A0A914GU95_GLORO</name>
<feature type="compositionally biased region" description="Acidic residues" evidence="1">
    <location>
        <begin position="110"/>
        <end position="119"/>
    </location>
</feature>
<evidence type="ECO:0000313" key="2">
    <source>
        <dbReference type="Proteomes" id="UP000887572"/>
    </source>
</evidence>
<keyword evidence="2" id="KW-1185">Reference proteome</keyword>
<proteinExistence type="predicted"/>